<dbReference type="PANTHER" id="PTHR43722:SF1">
    <property type="entry name" value="PROLINE IMINOPEPTIDASE"/>
    <property type="match status" value="1"/>
</dbReference>
<feature type="region of interest" description="Disordered" evidence="2">
    <location>
        <begin position="1044"/>
        <end position="1110"/>
    </location>
</feature>
<dbReference type="EMBL" id="LSRX01000027">
    <property type="protein sequence ID" value="OLQ13502.1"/>
    <property type="molecule type" value="Genomic_DNA"/>
</dbReference>
<dbReference type="PANTHER" id="PTHR43722">
    <property type="entry name" value="PROLINE IMINOPEPTIDASE"/>
    <property type="match status" value="1"/>
</dbReference>
<organism evidence="4 5">
    <name type="scientific">Symbiodinium microadriaticum</name>
    <name type="common">Dinoflagellate</name>
    <name type="synonym">Zooxanthella microadriatica</name>
    <dbReference type="NCBI Taxonomy" id="2951"/>
    <lineage>
        <taxon>Eukaryota</taxon>
        <taxon>Sar</taxon>
        <taxon>Alveolata</taxon>
        <taxon>Dinophyceae</taxon>
        <taxon>Suessiales</taxon>
        <taxon>Symbiodiniaceae</taxon>
        <taxon>Symbiodinium</taxon>
    </lineage>
</organism>
<dbReference type="Pfam" id="PF00013">
    <property type="entry name" value="KH_1"/>
    <property type="match status" value="1"/>
</dbReference>
<comment type="caution">
    <text evidence="4">The sequence shown here is derived from an EMBL/GenBank/DDBJ whole genome shotgun (WGS) entry which is preliminary data.</text>
</comment>
<feature type="compositionally biased region" description="Acidic residues" evidence="2">
    <location>
        <begin position="1089"/>
        <end position="1110"/>
    </location>
</feature>
<dbReference type="Gene3D" id="2.60.200.20">
    <property type="match status" value="1"/>
</dbReference>
<dbReference type="Pfam" id="PF08386">
    <property type="entry name" value="Abhydrolase_4"/>
    <property type="match status" value="1"/>
</dbReference>
<dbReference type="CDD" id="cd00060">
    <property type="entry name" value="FHA"/>
    <property type="match status" value="1"/>
</dbReference>
<accession>A0A1Q9F1M3</accession>
<feature type="region of interest" description="Disordered" evidence="2">
    <location>
        <begin position="1567"/>
        <end position="1682"/>
    </location>
</feature>
<feature type="domain" description="K Homology" evidence="3">
    <location>
        <begin position="1253"/>
        <end position="1325"/>
    </location>
</feature>
<dbReference type="InterPro" id="IPR000073">
    <property type="entry name" value="AB_hydrolase_1"/>
</dbReference>
<sequence>MQVSRRRTGALKLRAGGFTASRSTGSGGVPESSHRNNKRLREYSDILHMLASPGSKGDWLRLGEPLRTAASTYVETSGAGADLLPGTWEVGISTNVEVSESLEAFGAFAAGLRRPKIFAGRFVSEAFRKEDYFVWERLEASALESGPCEVKGICLNPHGDMAALTRGVHSPRQKHELLAHSSDDQIMLPSRYGQSDKHGCSVARMEQFRLVVPYGQSLTAFDLQSACVVVAFELALVLCSTWKGAQLGGGMEGGLLASEYQATAANMNKSPHRFSDSIAVASCISFQGRLEQLTLSDLLLGIEMSRGSMRNCILCHLSLAMAWDFSIDVSKPRKEFAPYGHVFAASSKMSWMAGRQARFVYKIHLHSGCMAYIANCSFSLLLWFLQILVSEQRRAEDALGRFKAEGCDLLHPMEGLKWTQSQKLGNDTIYTGNLTVPLSPHVEDKDDTPFLDLLVMLRVSPGGAEPVLQHCGGPGSDATCVLLGDNIPGYAGISISQRGIGVTATPNFECDPLHMKLPANGKLHYEISDFTDCQCALPDGTPLVGQSFANLDPQNDSQVEVLFEGMALRSRRCAADSRWILTGPRGKKYNFLEWSGTRMLAHDIDFLRSRICAPKLNLYAISYGTAVAAVYADMFPERVGKMVINGNMPPVPYTLDFAKGQGMALTQAFGHLERLCVKWTSTHPCDYFSDEMSLTKAWKGLLGEMRARRLTAPTNRPSPLGGNESFPLTIGLLQGYIQEQMNQAGYVPTGWAEPVLTLANLAGMRGQEARVDQVAKILDRYCSLPAGYPFDWSGLKTWRIYSACIGQQSLGLSSYDAKAGTKSLDGYVNEGAVLGQDLFGRFTVAQAMGVYRTFRAEWEEMATSSFVGIFSAFFSWEAEPVPVQTGFRAGVRALVVGNLYDSACSYTWSNHMRESLPNAVMMTWQGVGHCLLPEGSYPNSGMQPCLHRLEQYWMTGELPFDGFTCRTEAPVPLGNFRTGPTTPSFSGDWRGGAALHQAPQPTSRRRAAAAAVEERDSDEEAPADAAAQVDKSQVNLVWDSEKGQLVPAPADGTGAPAATAKASDNPEAAPATAESAAEAQGDPAQPAPVEDDDGEGEEEEEAAGDQEVDVEAESRAAFLSEASTPELIKQAVAVGGPLADATMDKWVLDQATKLYFKYDTPTQKMYCWNSSQGCMYHWKERGKMTFLWASPGSVGAPPPAKVQAAPTVDPGTKTTEAVEAAKTPAPEICDSASLWVTVIPPSVLASDFEDADAQAEEELELNAKAMGAVIGKGGKGIKEVEQATGVKSTSLDAKSPEGAQLRRLVLRGTRAQIAQAKSAVEQRIVMVLGAKAAEKVQKHWSAQLLEKKRTETGSEAAKSGVRGLSEFVLHHGLKAVMARRLAKLDAMLQRYTIRHFKPMKAKPANALRGYLASMFKFPQRWRLEALYEDGELDGEICETVPLRTSAVVGRQRLAAQEDAEDEQLIELEVNPSLGPKEASKLYGDVQDQHCRLHRMGNDFYVMALESQIGTLVDGQKIRHQDGPVPIRDGTTLGIGKYLVYCEVGNEAFLQDRRKKLLAGERFWKEGKASLQKSEEAAEAKPAAEEGEAAQAGEGADDDEEDEEALDVLFTAPPDEAETDGVTKAEAAPTEDADMKPSEEESAVDRESKKRKREEEDAPMPEAVTDEVEELAEVGESLAAPAA</sequence>
<evidence type="ECO:0000313" key="5">
    <source>
        <dbReference type="Proteomes" id="UP000186817"/>
    </source>
</evidence>
<gene>
    <name evidence="4" type="ORF">AK812_SmicGene2506</name>
</gene>
<feature type="region of interest" description="Disordered" evidence="2">
    <location>
        <begin position="14"/>
        <end position="37"/>
    </location>
</feature>
<dbReference type="GO" id="GO:0005737">
    <property type="term" value="C:cytoplasm"/>
    <property type="evidence" value="ECO:0007669"/>
    <property type="project" value="InterPro"/>
</dbReference>
<dbReference type="InterPro" id="IPR036612">
    <property type="entry name" value="KH_dom_type_1_sf"/>
</dbReference>
<feature type="compositionally biased region" description="Acidic residues" evidence="2">
    <location>
        <begin position="1655"/>
        <end position="1672"/>
    </location>
</feature>
<dbReference type="InterPro" id="IPR004088">
    <property type="entry name" value="KH_dom_type_1"/>
</dbReference>
<feature type="compositionally biased region" description="Basic and acidic residues" evidence="2">
    <location>
        <begin position="1632"/>
        <end position="1647"/>
    </location>
</feature>
<dbReference type="GO" id="GO:0004177">
    <property type="term" value="F:aminopeptidase activity"/>
    <property type="evidence" value="ECO:0007669"/>
    <property type="project" value="UniProtKB-EC"/>
</dbReference>
<dbReference type="InterPro" id="IPR004087">
    <property type="entry name" value="KH_dom"/>
</dbReference>
<evidence type="ECO:0000256" key="1">
    <source>
        <dbReference type="PROSITE-ProRule" id="PRU00117"/>
    </source>
</evidence>
<feature type="compositionally biased region" description="Basic and acidic residues" evidence="2">
    <location>
        <begin position="1567"/>
        <end position="1583"/>
    </location>
</feature>
<dbReference type="InterPro" id="IPR000253">
    <property type="entry name" value="FHA_dom"/>
</dbReference>
<name>A0A1Q9F1M3_SYMMI</name>
<dbReference type="Gene3D" id="3.30.1370.10">
    <property type="entry name" value="K Homology domain, type 1"/>
    <property type="match status" value="1"/>
</dbReference>
<dbReference type="Pfam" id="PF00498">
    <property type="entry name" value="FHA"/>
    <property type="match status" value="1"/>
</dbReference>
<dbReference type="Pfam" id="PF00561">
    <property type="entry name" value="Abhydrolase_1"/>
    <property type="match status" value="1"/>
</dbReference>
<proteinExistence type="predicted"/>
<protein>
    <submittedName>
        <fullName evidence="4">Putative hydrolase</fullName>
    </submittedName>
</protein>
<keyword evidence="4" id="KW-0378">Hydrolase</keyword>
<keyword evidence="1" id="KW-0694">RNA-binding</keyword>
<feature type="region of interest" description="Disordered" evidence="2">
    <location>
        <begin position="974"/>
        <end position="1031"/>
    </location>
</feature>
<dbReference type="SUPFAM" id="SSF54791">
    <property type="entry name" value="Eukaryotic type KH-domain (KH-domain type I)"/>
    <property type="match status" value="1"/>
</dbReference>
<evidence type="ECO:0000313" key="4">
    <source>
        <dbReference type="EMBL" id="OLQ13502.1"/>
    </source>
</evidence>
<dbReference type="OrthoDB" id="425534at2759"/>
<dbReference type="GO" id="GO:0003723">
    <property type="term" value="F:RNA binding"/>
    <property type="evidence" value="ECO:0007669"/>
    <property type="project" value="UniProtKB-UniRule"/>
</dbReference>
<dbReference type="SMART" id="SM00322">
    <property type="entry name" value="KH"/>
    <property type="match status" value="1"/>
</dbReference>
<dbReference type="InterPro" id="IPR013595">
    <property type="entry name" value="Pept_S33_TAP-like_C"/>
</dbReference>
<feature type="compositionally biased region" description="Low complexity" evidence="2">
    <location>
        <begin position="1047"/>
        <end position="1079"/>
    </location>
</feature>
<dbReference type="InterPro" id="IPR008984">
    <property type="entry name" value="SMAD_FHA_dom_sf"/>
</dbReference>
<dbReference type="InterPro" id="IPR029058">
    <property type="entry name" value="AB_hydrolase_fold"/>
</dbReference>
<evidence type="ECO:0000259" key="3">
    <source>
        <dbReference type="SMART" id="SM00322"/>
    </source>
</evidence>
<feature type="compositionally biased region" description="Acidic residues" evidence="2">
    <location>
        <begin position="1594"/>
        <end position="1605"/>
    </location>
</feature>
<dbReference type="InterPro" id="IPR005944">
    <property type="entry name" value="Pro_iminopeptidase"/>
</dbReference>
<evidence type="ECO:0000256" key="2">
    <source>
        <dbReference type="SAM" id="MobiDB-lite"/>
    </source>
</evidence>
<dbReference type="PROSITE" id="PS50084">
    <property type="entry name" value="KH_TYPE_1"/>
    <property type="match status" value="1"/>
</dbReference>
<dbReference type="GO" id="GO:0006508">
    <property type="term" value="P:proteolysis"/>
    <property type="evidence" value="ECO:0007669"/>
    <property type="project" value="InterPro"/>
</dbReference>
<dbReference type="CDD" id="cd00105">
    <property type="entry name" value="KH-I"/>
    <property type="match status" value="1"/>
</dbReference>
<keyword evidence="5" id="KW-1185">Reference proteome</keyword>
<dbReference type="Gene3D" id="3.40.50.1820">
    <property type="entry name" value="alpha/beta hydrolase"/>
    <property type="match status" value="1"/>
</dbReference>
<dbReference type="Proteomes" id="UP000186817">
    <property type="component" value="Unassembled WGS sequence"/>
</dbReference>
<dbReference type="SUPFAM" id="SSF53474">
    <property type="entry name" value="alpha/beta-Hydrolases"/>
    <property type="match status" value="1"/>
</dbReference>
<reference evidence="4 5" key="1">
    <citation type="submission" date="2016-02" db="EMBL/GenBank/DDBJ databases">
        <title>Genome analysis of coral dinoflagellate symbionts highlights evolutionary adaptations to a symbiotic lifestyle.</title>
        <authorList>
            <person name="Aranda M."/>
            <person name="Li Y."/>
            <person name="Liew Y.J."/>
            <person name="Baumgarten S."/>
            <person name="Simakov O."/>
            <person name="Wilson M."/>
            <person name="Piel J."/>
            <person name="Ashoor H."/>
            <person name="Bougouffa S."/>
            <person name="Bajic V.B."/>
            <person name="Ryu T."/>
            <person name="Ravasi T."/>
            <person name="Bayer T."/>
            <person name="Micklem G."/>
            <person name="Kim H."/>
            <person name="Bhak J."/>
            <person name="Lajeunesse T.C."/>
            <person name="Voolstra C.R."/>
        </authorList>
    </citation>
    <scope>NUCLEOTIDE SEQUENCE [LARGE SCALE GENOMIC DNA]</scope>
    <source>
        <strain evidence="4 5">CCMP2467</strain>
    </source>
</reference>
<dbReference type="SUPFAM" id="SSF49879">
    <property type="entry name" value="SMAD/FHA domain"/>
    <property type="match status" value="1"/>
</dbReference>